<sequence length="285" mass="33604">MEQNVEKIIKKIVPSWSWHANYNSDRGRIWILWDHNPIDHTPIKVSNQYQTIDFYFTAIYGLHSVGDRRYLWIDLKELENSQQGPWLLMGDYNAVIHVDDRLNGAEIQEQETRDFTDFLFETGLTELKTVGRKYTWTKNHICSKIDRAVVNGDWMIRLPHLEVTVLDPGFSDHSPLSITFDNHIGRRARPFKFLNHLTEHQEFLDKVAKGWREPVSGVFLKSIWQKLQNVKTEMKLLNKEKYNAVDMRISTIRSNLQEAQEQMRLPGHDPALFDKEKSLKMDLEK</sequence>
<reference evidence="2" key="2">
    <citation type="submission" date="2025-08" db="UniProtKB">
        <authorList>
            <consortium name="RefSeq"/>
        </authorList>
    </citation>
    <scope>IDENTIFICATION</scope>
    <source>
        <tissue evidence="2">Leaf</tissue>
    </source>
</reference>
<keyword evidence="1" id="KW-1185">Reference proteome</keyword>
<proteinExistence type="predicted"/>
<protein>
    <submittedName>
        <fullName evidence="2">Uncharacterized protein LOC142165041</fullName>
    </submittedName>
</protein>
<accession>A0AC58S476</accession>
<evidence type="ECO:0000313" key="1">
    <source>
        <dbReference type="Proteomes" id="UP000790787"/>
    </source>
</evidence>
<organism evidence="1 2">
    <name type="scientific">Nicotiana tabacum</name>
    <name type="common">Common tobacco</name>
    <dbReference type="NCBI Taxonomy" id="4097"/>
    <lineage>
        <taxon>Eukaryota</taxon>
        <taxon>Viridiplantae</taxon>
        <taxon>Streptophyta</taxon>
        <taxon>Embryophyta</taxon>
        <taxon>Tracheophyta</taxon>
        <taxon>Spermatophyta</taxon>
        <taxon>Magnoliopsida</taxon>
        <taxon>eudicotyledons</taxon>
        <taxon>Gunneridae</taxon>
        <taxon>Pentapetalae</taxon>
        <taxon>asterids</taxon>
        <taxon>lamiids</taxon>
        <taxon>Solanales</taxon>
        <taxon>Solanaceae</taxon>
        <taxon>Nicotianoideae</taxon>
        <taxon>Nicotianeae</taxon>
        <taxon>Nicotiana</taxon>
    </lineage>
</organism>
<reference evidence="1" key="1">
    <citation type="journal article" date="2014" name="Nat. Commun.">
        <title>The tobacco genome sequence and its comparison with those of tomato and potato.</title>
        <authorList>
            <person name="Sierro N."/>
            <person name="Battey J.N."/>
            <person name="Ouadi S."/>
            <person name="Bakaher N."/>
            <person name="Bovet L."/>
            <person name="Willig A."/>
            <person name="Goepfert S."/>
            <person name="Peitsch M.C."/>
            <person name="Ivanov N.V."/>
        </authorList>
    </citation>
    <scope>NUCLEOTIDE SEQUENCE [LARGE SCALE GENOMIC DNA]</scope>
</reference>
<gene>
    <name evidence="2" type="primary">LOC142165041</name>
</gene>
<name>A0AC58S476_TOBAC</name>
<dbReference type="RefSeq" id="XP_075079786.1">
    <property type="nucleotide sequence ID" value="XM_075223685.1"/>
</dbReference>
<evidence type="ECO:0000313" key="2">
    <source>
        <dbReference type="RefSeq" id="XP_075079786.1"/>
    </source>
</evidence>
<dbReference type="Proteomes" id="UP000790787">
    <property type="component" value="Chromosome 10"/>
</dbReference>